<protein>
    <submittedName>
        <fullName evidence="1">Uncharacterized protein</fullName>
    </submittedName>
</protein>
<name>A0A3Q7H3C9_SOLLC</name>
<dbReference type="InParanoid" id="A0A3Q7H3C9"/>
<evidence type="ECO:0000313" key="2">
    <source>
        <dbReference type="Proteomes" id="UP000004994"/>
    </source>
</evidence>
<reference evidence="1" key="2">
    <citation type="submission" date="2019-01" db="UniProtKB">
        <authorList>
            <consortium name="EnsemblPlants"/>
        </authorList>
    </citation>
    <scope>IDENTIFICATION</scope>
    <source>
        <strain evidence="1">cv. Heinz 1706</strain>
    </source>
</reference>
<dbReference type="Gramene" id="Solyc06g074580.1.1">
    <property type="protein sequence ID" value="Solyc06g074580.1.1.1"/>
    <property type="gene ID" value="Solyc06g074580.1"/>
</dbReference>
<organism evidence="1">
    <name type="scientific">Solanum lycopersicum</name>
    <name type="common">Tomato</name>
    <name type="synonym">Lycopersicon esculentum</name>
    <dbReference type="NCBI Taxonomy" id="4081"/>
    <lineage>
        <taxon>Eukaryota</taxon>
        <taxon>Viridiplantae</taxon>
        <taxon>Streptophyta</taxon>
        <taxon>Embryophyta</taxon>
        <taxon>Tracheophyta</taxon>
        <taxon>Spermatophyta</taxon>
        <taxon>Magnoliopsida</taxon>
        <taxon>eudicotyledons</taxon>
        <taxon>Gunneridae</taxon>
        <taxon>Pentapetalae</taxon>
        <taxon>asterids</taxon>
        <taxon>lamiids</taxon>
        <taxon>Solanales</taxon>
        <taxon>Solanaceae</taxon>
        <taxon>Solanoideae</taxon>
        <taxon>Solaneae</taxon>
        <taxon>Solanum</taxon>
        <taxon>Solanum subgen. Lycopersicon</taxon>
    </lineage>
</organism>
<accession>A0A3Q7H3C9</accession>
<sequence length="57" mass="6184">MVSTVGRLQHQDHVRRAPKRFLGQLSSLIHRSNALGSSHGGKSQNVVVLLAASTHSR</sequence>
<dbReference type="Proteomes" id="UP000004994">
    <property type="component" value="Chromosome 6"/>
</dbReference>
<evidence type="ECO:0000313" key="1">
    <source>
        <dbReference type="EnsemblPlants" id="Solyc06g074580.1.1.1"/>
    </source>
</evidence>
<proteinExistence type="predicted"/>
<keyword evidence="2" id="KW-1185">Reference proteome</keyword>
<reference evidence="1" key="1">
    <citation type="journal article" date="2012" name="Nature">
        <title>The tomato genome sequence provides insights into fleshy fruit evolution.</title>
        <authorList>
            <consortium name="Tomato Genome Consortium"/>
        </authorList>
    </citation>
    <scope>NUCLEOTIDE SEQUENCE [LARGE SCALE GENOMIC DNA]</scope>
    <source>
        <strain evidence="1">cv. Heinz 1706</strain>
    </source>
</reference>
<dbReference type="EnsemblPlants" id="Solyc06g074580.1.1">
    <property type="protein sequence ID" value="Solyc06g074580.1.1.1"/>
    <property type="gene ID" value="Solyc06g074580.1"/>
</dbReference>
<dbReference type="AlphaFoldDB" id="A0A3Q7H3C9"/>
<dbReference type="PaxDb" id="4081-Solyc06g074580.1.1"/>